<name>A0A9D1SZW0_9FIRM</name>
<evidence type="ECO:0000313" key="6">
    <source>
        <dbReference type="Proteomes" id="UP000886743"/>
    </source>
</evidence>
<organism evidence="5 6">
    <name type="scientific">Candidatus Aphodoplasma excrementigallinarum</name>
    <dbReference type="NCBI Taxonomy" id="2840673"/>
    <lineage>
        <taxon>Bacteria</taxon>
        <taxon>Bacillati</taxon>
        <taxon>Bacillota</taxon>
        <taxon>Clostridia</taxon>
        <taxon>Eubacteriales</taxon>
        <taxon>Candidatus Aphodoplasma</taxon>
    </lineage>
</organism>
<reference evidence="5" key="1">
    <citation type="submission" date="2020-10" db="EMBL/GenBank/DDBJ databases">
        <authorList>
            <person name="Gilroy R."/>
        </authorList>
    </citation>
    <scope>NUCLEOTIDE SEQUENCE</scope>
    <source>
        <strain evidence="5">4920</strain>
    </source>
</reference>
<dbReference type="PANTHER" id="PTHR38445">
    <property type="entry name" value="HTH-TYPE TRANSCRIPTIONAL REPRESSOR YTRA"/>
    <property type="match status" value="1"/>
</dbReference>
<dbReference type="InterPro" id="IPR036388">
    <property type="entry name" value="WH-like_DNA-bd_sf"/>
</dbReference>
<evidence type="ECO:0000256" key="1">
    <source>
        <dbReference type="ARBA" id="ARBA00023015"/>
    </source>
</evidence>
<dbReference type="Proteomes" id="UP000886743">
    <property type="component" value="Unassembled WGS sequence"/>
</dbReference>
<dbReference type="InterPro" id="IPR036390">
    <property type="entry name" value="WH_DNA-bd_sf"/>
</dbReference>
<evidence type="ECO:0000313" key="5">
    <source>
        <dbReference type="EMBL" id="HIV03158.1"/>
    </source>
</evidence>
<dbReference type="CDD" id="cd07377">
    <property type="entry name" value="WHTH_GntR"/>
    <property type="match status" value="1"/>
</dbReference>
<evidence type="ECO:0000256" key="3">
    <source>
        <dbReference type="ARBA" id="ARBA00023163"/>
    </source>
</evidence>
<dbReference type="PRINTS" id="PR00035">
    <property type="entry name" value="HTHGNTR"/>
</dbReference>
<evidence type="ECO:0000259" key="4">
    <source>
        <dbReference type="PROSITE" id="PS50949"/>
    </source>
</evidence>
<dbReference type="SUPFAM" id="SSF46785">
    <property type="entry name" value="Winged helix' DNA-binding domain"/>
    <property type="match status" value="1"/>
</dbReference>
<evidence type="ECO:0000256" key="2">
    <source>
        <dbReference type="ARBA" id="ARBA00023125"/>
    </source>
</evidence>
<keyword evidence="3" id="KW-0804">Transcription</keyword>
<dbReference type="GO" id="GO:0003700">
    <property type="term" value="F:DNA-binding transcription factor activity"/>
    <property type="evidence" value="ECO:0007669"/>
    <property type="project" value="InterPro"/>
</dbReference>
<keyword evidence="1" id="KW-0805">Transcription regulation</keyword>
<protein>
    <submittedName>
        <fullName evidence="5">GntR family transcriptional regulator</fullName>
    </submittedName>
</protein>
<dbReference type="GO" id="GO:0003677">
    <property type="term" value="F:DNA binding"/>
    <property type="evidence" value="ECO:0007669"/>
    <property type="project" value="UniProtKB-KW"/>
</dbReference>
<dbReference type="EMBL" id="DVOF01000182">
    <property type="protein sequence ID" value="HIV03158.1"/>
    <property type="molecule type" value="Genomic_DNA"/>
</dbReference>
<reference evidence="5" key="2">
    <citation type="journal article" date="2021" name="PeerJ">
        <title>Extensive microbial diversity within the chicken gut microbiome revealed by metagenomics and culture.</title>
        <authorList>
            <person name="Gilroy R."/>
            <person name="Ravi A."/>
            <person name="Getino M."/>
            <person name="Pursley I."/>
            <person name="Horton D.L."/>
            <person name="Alikhan N.F."/>
            <person name="Baker D."/>
            <person name="Gharbi K."/>
            <person name="Hall N."/>
            <person name="Watson M."/>
            <person name="Adriaenssens E.M."/>
            <person name="Foster-Nyarko E."/>
            <person name="Jarju S."/>
            <person name="Secka A."/>
            <person name="Antonio M."/>
            <person name="Oren A."/>
            <person name="Chaudhuri R.R."/>
            <person name="La Ragione R."/>
            <person name="Hildebrand F."/>
            <person name="Pallen M.J."/>
        </authorList>
    </citation>
    <scope>NUCLEOTIDE SEQUENCE</scope>
    <source>
        <strain evidence="5">4920</strain>
    </source>
</reference>
<dbReference type="PROSITE" id="PS50949">
    <property type="entry name" value="HTH_GNTR"/>
    <property type="match status" value="1"/>
</dbReference>
<keyword evidence="2" id="KW-0238">DNA-binding</keyword>
<proteinExistence type="predicted"/>
<accession>A0A9D1SZW0</accession>
<dbReference type="AlphaFoldDB" id="A0A9D1SZW0"/>
<dbReference type="Gene3D" id="1.10.10.10">
    <property type="entry name" value="Winged helix-like DNA-binding domain superfamily/Winged helix DNA-binding domain"/>
    <property type="match status" value="1"/>
</dbReference>
<gene>
    <name evidence="5" type="ORF">IAC74_06245</name>
</gene>
<dbReference type="SMART" id="SM00345">
    <property type="entry name" value="HTH_GNTR"/>
    <property type="match status" value="1"/>
</dbReference>
<comment type="caution">
    <text evidence="5">The sequence shown here is derived from an EMBL/GenBank/DDBJ whole genome shotgun (WGS) entry which is preliminary data.</text>
</comment>
<dbReference type="Pfam" id="PF00392">
    <property type="entry name" value="GntR"/>
    <property type="match status" value="1"/>
</dbReference>
<dbReference type="InterPro" id="IPR000524">
    <property type="entry name" value="Tscrpt_reg_HTH_GntR"/>
</dbReference>
<feature type="domain" description="HTH gntR-type" evidence="4">
    <location>
        <begin position="10"/>
        <end position="78"/>
    </location>
</feature>
<sequence length="126" mass="13912">MFSLSYNDHRPIYEQIKEKVKQLIISGAMPADTQLPSVRDLAQQMAINPNTIQRAYKELEAEGYIYSVRAKGSFVAPVQKSALQDRCTELLAGLVKTLRELAFAGVPKAEVLARVEHAYSEGGSVS</sequence>
<dbReference type="PANTHER" id="PTHR38445:SF7">
    <property type="entry name" value="GNTR-FAMILY TRANSCRIPTIONAL REGULATOR"/>
    <property type="match status" value="1"/>
</dbReference>